<evidence type="ECO:0000313" key="13">
    <source>
        <dbReference type="Proteomes" id="UP001589785"/>
    </source>
</evidence>
<comment type="pathway">
    <text evidence="10">Carbohydrate degradation.</text>
</comment>
<accession>A0ABV6GPA4</accession>
<feature type="binding site" evidence="10">
    <location>
        <position position="65"/>
    </location>
    <ligand>
        <name>a divalent metal cation</name>
        <dbReference type="ChEBI" id="CHEBI:60240"/>
    </ligand>
</feature>
<feature type="binding site" evidence="10">
    <location>
        <position position="32"/>
    </location>
    <ligand>
        <name>a divalent metal cation</name>
        <dbReference type="ChEBI" id="CHEBI:60240"/>
    </ligand>
</feature>
<evidence type="ECO:0000313" key="12">
    <source>
        <dbReference type="EMBL" id="MFC0296322.1"/>
    </source>
</evidence>
<dbReference type="InterPro" id="IPR011060">
    <property type="entry name" value="RibuloseP-bd_barrel"/>
</dbReference>
<dbReference type="PIRSF" id="PIRSF001461">
    <property type="entry name" value="RPE"/>
    <property type="match status" value="1"/>
</dbReference>
<dbReference type="Proteomes" id="UP001589785">
    <property type="component" value="Unassembled WGS sequence"/>
</dbReference>
<evidence type="ECO:0000256" key="3">
    <source>
        <dbReference type="ARBA" id="ARBA00001941"/>
    </source>
</evidence>
<dbReference type="EC" id="5.1.3.1" evidence="7 10"/>
<evidence type="ECO:0000256" key="11">
    <source>
        <dbReference type="PIRNR" id="PIRNR001461"/>
    </source>
</evidence>
<comment type="cofactor">
    <cofactor evidence="3">
        <name>Co(2+)</name>
        <dbReference type="ChEBI" id="CHEBI:48828"/>
    </cofactor>
</comment>
<comment type="cofactor">
    <cofactor evidence="2">
        <name>Mn(2+)</name>
        <dbReference type="ChEBI" id="CHEBI:29035"/>
    </cofactor>
</comment>
<dbReference type="EMBL" id="JBHLVN010000009">
    <property type="protein sequence ID" value="MFC0296322.1"/>
    <property type="molecule type" value="Genomic_DNA"/>
</dbReference>
<protein>
    <recommendedName>
        <fullName evidence="7 10">Ribulose-phosphate 3-epimerase</fullName>
        <ecNumber evidence="7 10">5.1.3.1</ecNumber>
    </recommendedName>
</protein>
<comment type="cofactor">
    <cofactor evidence="10">
        <name>a divalent metal cation</name>
        <dbReference type="ChEBI" id="CHEBI:60240"/>
    </cofactor>
    <text evidence="10">Binds 1 divalent metal cation per subunit.</text>
</comment>
<keyword evidence="13" id="KW-1185">Reference proteome</keyword>
<evidence type="ECO:0000256" key="6">
    <source>
        <dbReference type="ARBA" id="ARBA00009541"/>
    </source>
</evidence>
<proteinExistence type="inferred from homology"/>
<evidence type="ECO:0000256" key="9">
    <source>
        <dbReference type="ARBA" id="ARBA00023235"/>
    </source>
</evidence>
<dbReference type="SUPFAM" id="SSF51366">
    <property type="entry name" value="Ribulose-phoshate binding barrel"/>
    <property type="match status" value="1"/>
</dbReference>
<dbReference type="InterPro" id="IPR000056">
    <property type="entry name" value="Ribul_P_3_epim-like"/>
</dbReference>
<dbReference type="CDD" id="cd00429">
    <property type="entry name" value="RPE"/>
    <property type="match status" value="1"/>
</dbReference>
<reference evidence="12 13" key="1">
    <citation type="submission" date="2024-09" db="EMBL/GenBank/DDBJ databases">
        <authorList>
            <person name="Sun Q."/>
            <person name="Mori K."/>
        </authorList>
    </citation>
    <scope>NUCLEOTIDE SEQUENCE [LARGE SCALE GENOMIC DNA]</scope>
    <source>
        <strain evidence="12 13">CCM 7224</strain>
    </source>
</reference>
<organism evidence="12 13">
    <name type="scientific">Geobacillus jurassicus</name>
    <dbReference type="NCBI Taxonomy" id="235932"/>
    <lineage>
        <taxon>Bacteria</taxon>
        <taxon>Bacillati</taxon>
        <taxon>Bacillota</taxon>
        <taxon>Bacilli</taxon>
        <taxon>Bacillales</taxon>
        <taxon>Anoxybacillaceae</taxon>
        <taxon>Geobacillus</taxon>
    </lineage>
</organism>
<comment type="cofactor">
    <cofactor evidence="5">
        <name>Fe(2+)</name>
        <dbReference type="ChEBI" id="CHEBI:29033"/>
    </cofactor>
</comment>
<sequence>MIRIAPSILSADFARLAEEIRSVEEGGADWIHVDVMDGHFVPNLTFGPPVVAAIRPVTKLPLDVHLMIADPDRYIPAFAKAGADLISVHVEACVHLHRTIHFIKEQGVKAGVVLNPHTPVEMIRHVIADVDLVLLMTVNPGFGGQAFIPAVVPKIREVARMANEQNKEVDIEVDGGINAETAPLCVEAGANVLVAGSAIYNEPDRAAAIRALREACAK</sequence>
<dbReference type="InterPro" id="IPR026019">
    <property type="entry name" value="Ribul_P_3_epim"/>
</dbReference>
<keyword evidence="8 10" id="KW-0479">Metal-binding</keyword>
<feature type="binding site" evidence="10">
    <location>
        <position position="65"/>
    </location>
    <ligand>
        <name>substrate</name>
    </ligand>
</feature>
<dbReference type="PROSITE" id="PS01086">
    <property type="entry name" value="RIBUL_P_3_EPIMER_2"/>
    <property type="match status" value="1"/>
</dbReference>
<comment type="cofactor">
    <cofactor evidence="4">
        <name>Zn(2+)</name>
        <dbReference type="ChEBI" id="CHEBI:29105"/>
    </cofactor>
</comment>
<evidence type="ECO:0000256" key="2">
    <source>
        <dbReference type="ARBA" id="ARBA00001936"/>
    </source>
</evidence>
<feature type="active site" description="Proton donor" evidence="10">
    <location>
        <position position="174"/>
    </location>
</feature>
<feature type="binding site" evidence="10">
    <location>
        <begin position="196"/>
        <end position="197"/>
    </location>
    <ligand>
        <name>substrate</name>
    </ligand>
</feature>
<dbReference type="NCBIfam" id="NF004076">
    <property type="entry name" value="PRK05581.1-4"/>
    <property type="match status" value="1"/>
</dbReference>
<dbReference type="PROSITE" id="PS01085">
    <property type="entry name" value="RIBUL_P_3_EPIMER_1"/>
    <property type="match status" value="1"/>
</dbReference>
<feature type="active site" description="Proton acceptor" evidence="10">
    <location>
        <position position="34"/>
    </location>
</feature>
<evidence type="ECO:0000256" key="8">
    <source>
        <dbReference type="ARBA" id="ARBA00022723"/>
    </source>
</evidence>
<dbReference type="PANTHER" id="PTHR11749">
    <property type="entry name" value="RIBULOSE-5-PHOSPHATE-3-EPIMERASE"/>
    <property type="match status" value="1"/>
</dbReference>
<dbReference type="GO" id="GO:0004750">
    <property type="term" value="F:D-ribulose-phosphate 3-epimerase activity"/>
    <property type="evidence" value="ECO:0007669"/>
    <property type="project" value="UniProtKB-EC"/>
</dbReference>
<feature type="binding site" evidence="10">
    <location>
        <begin position="141"/>
        <end position="144"/>
    </location>
    <ligand>
        <name>substrate</name>
    </ligand>
</feature>
<gene>
    <name evidence="10 12" type="primary">rpe</name>
    <name evidence="12" type="ORF">ACFFHQ_02310</name>
</gene>
<evidence type="ECO:0000256" key="1">
    <source>
        <dbReference type="ARBA" id="ARBA00001782"/>
    </source>
</evidence>
<keyword evidence="10 11" id="KW-0119">Carbohydrate metabolism</keyword>
<comment type="catalytic activity">
    <reaction evidence="1 10 11">
        <text>D-ribulose 5-phosphate = D-xylulose 5-phosphate</text>
        <dbReference type="Rhea" id="RHEA:13677"/>
        <dbReference type="ChEBI" id="CHEBI:57737"/>
        <dbReference type="ChEBI" id="CHEBI:58121"/>
        <dbReference type="EC" id="5.1.3.1"/>
    </reaction>
</comment>
<dbReference type="Pfam" id="PF00834">
    <property type="entry name" value="Ribul_P_3_epim"/>
    <property type="match status" value="1"/>
</dbReference>
<feature type="binding site" evidence="10">
    <location>
        <position position="7"/>
    </location>
    <ligand>
        <name>substrate</name>
    </ligand>
</feature>
<dbReference type="RefSeq" id="WP_066231400.1">
    <property type="nucleotide sequence ID" value="NZ_JBHLVN010000009.1"/>
</dbReference>
<evidence type="ECO:0000256" key="4">
    <source>
        <dbReference type="ARBA" id="ARBA00001947"/>
    </source>
</evidence>
<feature type="binding site" evidence="10">
    <location>
        <position position="34"/>
    </location>
    <ligand>
        <name>a divalent metal cation</name>
        <dbReference type="ChEBI" id="CHEBI:60240"/>
    </ligand>
</feature>
<comment type="similarity">
    <text evidence="6 10 11">Belongs to the ribulose-phosphate 3-epimerase family.</text>
</comment>
<feature type="binding site" evidence="10">
    <location>
        <begin position="174"/>
        <end position="176"/>
    </location>
    <ligand>
        <name>substrate</name>
    </ligand>
</feature>
<name>A0ABV6GPA4_9BACL</name>
<comment type="function">
    <text evidence="10">Catalyzes the reversible epimerization of D-ribulose 5-phosphate to D-xylulose 5-phosphate.</text>
</comment>
<evidence type="ECO:0000256" key="5">
    <source>
        <dbReference type="ARBA" id="ARBA00001954"/>
    </source>
</evidence>
<evidence type="ECO:0000256" key="7">
    <source>
        <dbReference type="ARBA" id="ARBA00013188"/>
    </source>
</evidence>
<keyword evidence="9 10" id="KW-0413">Isomerase</keyword>
<comment type="caution">
    <text evidence="12">The sequence shown here is derived from an EMBL/GenBank/DDBJ whole genome shotgun (WGS) entry which is preliminary data.</text>
</comment>
<evidence type="ECO:0000256" key="10">
    <source>
        <dbReference type="HAMAP-Rule" id="MF_02227"/>
    </source>
</evidence>
<dbReference type="NCBIfam" id="TIGR01163">
    <property type="entry name" value="rpe"/>
    <property type="match status" value="1"/>
</dbReference>
<dbReference type="InterPro" id="IPR013785">
    <property type="entry name" value="Aldolase_TIM"/>
</dbReference>
<dbReference type="Gene3D" id="3.20.20.70">
    <property type="entry name" value="Aldolase class I"/>
    <property type="match status" value="1"/>
</dbReference>
<dbReference type="HAMAP" id="MF_02227">
    <property type="entry name" value="RPE"/>
    <property type="match status" value="1"/>
</dbReference>
<feature type="binding site" evidence="10">
    <location>
        <position position="174"/>
    </location>
    <ligand>
        <name>a divalent metal cation</name>
        <dbReference type="ChEBI" id="CHEBI:60240"/>
    </ligand>
</feature>